<reference evidence="1" key="1">
    <citation type="submission" date="2019-11" db="EMBL/GenBank/DDBJ databases">
        <title>Nori genome reveals adaptations in red seaweeds to the harsh intertidal environment.</title>
        <authorList>
            <person name="Wang D."/>
            <person name="Mao Y."/>
        </authorList>
    </citation>
    <scope>NUCLEOTIDE SEQUENCE</scope>
    <source>
        <tissue evidence="1">Gametophyte</tissue>
    </source>
</reference>
<protein>
    <submittedName>
        <fullName evidence="1">Uncharacterized protein</fullName>
    </submittedName>
</protein>
<dbReference type="EMBL" id="CM020618">
    <property type="protein sequence ID" value="KAK1862049.1"/>
    <property type="molecule type" value="Genomic_DNA"/>
</dbReference>
<organism evidence="1 2">
    <name type="scientific">Pyropia yezoensis</name>
    <name type="common">Susabi-nori</name>
    <name type="synonym">Porphyra yezoensis</name>
    <dbReference type="NCBI Taxonomy" id="2788"/>
    <lineage>
        <taxon>Eukaryota</taxon>
        <taxon>Rhodophyta</taxon>
        <taxon>Bangiophyceae</taxon>
        <taxon>Bangiales</taxon>
        <taxon>Bangiaceae</taxon>
        <taxon>Pyropia</taxon>
    </lineage>
</organism>
<dbReference type="Proteomes" id="UP000798662">
    <property type="component" value="Chromosome 1"/>
</dbReference>
<gene>
    <name evidence="1" type="ORF">I4F81_004625</name>
</gene>
<proteinExistence type="predicted"/>
<keyword evidence="2" id="KW-1185">Reference proteome</keyword>
<comment type="caution">
    <text evidence="1">The sequence shown here is derived from an EMBL/GenBank/DDBJ whole genome shotgun (WGS) entry which is preliminary data.</text>
</comment>
<sequence length="281" mass="30079">MLAPLAPPHEVVASQSVSHRVPSAPRSLDTSDRPRAAGPYAPSPPFRAALTRTLTSSAVSSTTPHPPLPHEAEVASGLWRKRRLLGHRNIPRKGGDQLIKRSVEVVIHNLGVKQARLLGRRHLRLGHHQPGRDGVLRLGAAAAEAAAELLHRRGRHKHKQRRDARCTHQPAALHVNIQDADAARRAHPLHRLKRGAVVAAVDVGVLQKGARRNTSLEVRLGREVVVRAVHLPRPGGPRRVADGKAKDGGVGGLQAGDERALADARGAGKDHCAGADHGGEK</sequence>
<accession>A0ACC3BVT8</accession>
<evidence type="ECO:0000313" key="1">
    <source>
        <dbReference type="EMBL" id="KAK1862049.1"/>
    </source>
</evidence>
<evidence type="ECO:0000313" key="2">
    <source>
        <dbReference type="Proteomes" id="UP000798662"/>
    </source>
</evidence>
<name>A0ACC3BVT8_PYRYE</name>